<keyword evidence="8 11" id="KW-0472">Membrane</keyword>
<evidence type="ECO:0000256" key="2">
    <source>
        <dbReference type="ARBA" id="ARBA00009810"/>
    </source>
</evidence>
<comment type="caution">
    <text evidence="17">The sequence shown here is derived from an EMBL/GenBank/DDBJ whole genome shotgun (WGS) entry which is preliminary data.</text>
</comment>
<dbReference type="GO" id="GO:0009279">
    <property type="term" value="C:cell outer membrane"/>
    <property type="evidence" value="ECO:0007669"/>
    <property type="project" value="UniProtKB-SubCell"/>
</dbReference>
<feature type="domain" description="TonB-dependent receptor-like beta-barrel" evidence="15">
    <location>
        <begin position="253"/>
        <end position="678"/>
    </location>
</feature>
<dbReference type="PANTHER" id="PTHR32552:SF84">
    <property type="entry name" value="TONB-DEPENDENT RECEPTOR-RELATED"/>
    <property type="match status" value="1"/>
</dbReference>
<evidence type="ECO:0000256" key="9">
    <source>
        <dbReference type="ARBA" id="ARBA00023170"/>
    </source>
</evidence>
<name>A0A4R2GS64_9HYPH</name>
<accession>A0A4R2GS64</accession>
<feature type="short sequence motif" description="TonB box" evidence="12">
    <location>
        <begin position="39"/>
        <end position="45"/>
    </location>
</feature>
<feature type="domain" description="TonB-dependent receptor plug" evidence="16">
    <location>
        <begin position="68"/>
        <end position="173"/>
    </location>
</feature>
<evidence type="ECO:0000256" key="13">
    <source>
        <dbReference type="RuleBase" id="RU003357"/>
    </source>
</evidence>
<dbReference type="GO" id="GO:0038023">
    <property type="term" value="F:signaling receptor activity"/>
    <property type="evidence" value="ECO:0007669"/>
    <property type="project" value="InterPro"/>
</dbReference>
<dbReference type="InterPro" id="IPR037066">
    <property type="entry name" value="Plug_dom_sf"/>
</dbReference>
<dbReference type="InterPro" id="IPR039426">
    <property type="entry name" value="TonB-dep_rcpt-like"/>
</dbReference>
<dbReference type="Proteomes" id="UP000294881">
    <property type="component" value="Unassembled WGS sequence"/>
</dbReference>
<comment type="similarity">
    <text evidence="2 11 13">Belongs to the TonB-dependent receptor family.</text>
</comment>
<dbReference type="Pfam" id="PF00593">
    <property type="entry name" value="TonB_dep_Rec_b-barrel"/>
    <property type="match status" value="1"/>
</dbReference>
<dbReference type="InterPro" id="IPR010105">
    <property type="entry name" value="TonB_sidphr_rcpt"/>
</dbReference>
<reference evidence="17 18" key="1">
    <citation type="submission" date="2019-03" db="EMBL/GenBank/DDBJ databases">
        <title>Genomic Encyclopedia of Type Strains, Phase IV (KMG-IV): sequencing the most valuable type-strain genomes for metagenomic binning, comparative biology and taxonomic classification.</title>
        <authorList>
            <person name="Goeker M."/>
        </authorList>
    </citation>
    <scope>NUCLEOTIDE SEQUENCE [LARGE SCALE GENOMIC DNA]</scope>
    <source>
        <strain evidence="17 18">DSM 22958</strain>
    </source>
</reference>
<keyword evidence="3 11" id="KW-0813">Transport</keyword>
<dbReference type="EMBL" id="SLWL01000007">
    <property type="protein sequence ID" value="TCO13072.1"/>
    <property type="molecule type" value="Genomic_DNA"/>
</dbReference>
<proteinExistence type="inferred from homology"/>
<evidence type="ECO:0000256" key="12">
    <source>
        <dbReference type="PROSITE-ProRule" id="PRU10143"/>
    </source>
</evidence>
<comment type="subcellular location">
    <subcellularLocation>
        <location evidence="1 11">Cell outer membrane</location>
        <topology evidence="1 11">Multi-pass membrane protein</topology>
    </subcellularLocation>
</comment>
<dbReference type="CDD" id="cd01347">
    <property type="entry name" value="ligand_gated_channel"/>
    <property type="match status" value="1"/>
</dbReference>
<sequence length="714" mass="77957">MLRCFSAVASLAMAGALASNPAGAEEQGGTAAGVIALDTISVTGQGQPGPGLNLNTPTQAGSRLNLTPMETPASVDVISGQTIQDRGQTNIEQAITQNATGVTFIGEPGNGGTALSMRGFTGATSITRLYDGVRMYAGGGAITFPFDTWTVDRIDVLRGPASVLYGEGAIGGAINVIPKKPQFDKRRNEIMTSAGSFGMFGLGVSSNGPINDRVAYNIGLVTRGSRGWVEGDDTRSLAFSGAIAWKVNEDLQLTLSEDYGYNEPTAYYATPLVNGELLSSLRKRNFNVADNDLRFKDNLTQLHARWTPSDTVEVNSRTYYVSSYKNWRNVENYTWQPATRDIIRNDYIAIRHEFGQIGNRTDATVRSNILGMANETVVGFDVNHVDFRKYDNSPYPGSSIVPLFGGAPGFFGPYTIKQTIDATLDQYSLFVDNRLKLNEQIAIIGGVRYDSPHLRRDNPFTGDTLTKTLDSVNWRIGVVWTPVKDLAVYAQYSKASDPVASLISFTDALKDFKLPQGEQIEGGLKATFLGGRGEATFSAYHIVKKDMLSRDPLDYNIVRQVGQQSSEGVEAAIGFDLGHGLRIDANGVMLRARYDDFVQADGDYTGKTPANVPRRVANIWASWTFLDNWTVFGGLQYVGKTWANDANTMTRPAYTVVNAGLRWKPHEMLQLDFNVSNLFDTIYATSGAAHHELSSSMWRLGPPRTASLTLRMTF</sequence>
<keyword evidence="4 11" id="KW-1134">Transmembrane beta strand</keyword>
<dbReference type="AlphaFoldDB" id="A0A4R2GS64"/>
<dbReference type="SUPFAM" id="SSF56935">
    <property type="entry name" value="Porins"/>
    <property type="match status" value="1"/>
</dbReference>
<dbReference type="InterPro" id="IPR010916">
    <property type="entry name" value="TonB_box_CS"/>
</dbReference>
<dbReference type="InterPro" id="IPR036942">
    <property type="entry name" value="Beta-barrel_TonB_sf"/>
</dbReference>
<evidence type="ECO:0000256" key="4">
    <source>
        <dbReference type="ARBA" id="ARBA00022452"/>
    </source>
</evidence>
<evidence type="ECO:0000256" key="6">
    <source>
        <dbReference type="ARBA" id="ARBA00022729"/>
    </source>
</evidence>
<evidence type="ECO:0000313" key="17">
    <source>
        <dbReference type="EMBL" id="TCO13072.1"/>
    </source>
</evidence>
<evidence type="ECO:0000259" key="16">
    <source>
        <dbReference type="Pfam" id="PF07715"/>
    </source>
</evidence>
<dbReference type="GO" id="GO:0015891">
    <property type="term" value="P:siderophore transport"/>
    <property type="evidence" value="ECO:0007669"/>
    <property type="project" value="InterPro"/>
</dbReference>
<keyword evidence="10 11" id="KW-0998">Cell outer membrane</keyword>
<feature type="chain" id="PRO_5020205979" evidence="14">
    <location>
        <begin position="25"/>
        <end position="714"/>
    </location>
</feature>
<dbReference type="PANTHER" id="PTHR32552">
    <property type="entry name" value="FERRICHROME IRON RECEPTOR-RELATED"/>
    <property type="match status" value="1"/>
</dbReference>
<organism evidence="17 18">
    <name type="scientific">Camelimonas lactis</name>
    <dbReference type="NCBI Taxonomy" id="659006"/>
    <lineage>
        <taxon>Bacteria</taxon>
        <taxon>Pseudomonadati</taxon>
        <taxon>Pseudomonadota</taxon>
        <taxon>Alphaproteobacteria</taxon>
        <taxon>Hyphomicrobiales</taxon>
        <taxon>Chelatococcaceae</taxon>
        <taxon>Camelimonas</taxon>
    </lineage>
</organism>
<evidence type="ECO:0000256" key="5">
    <source>
        <dbReference type="ARBA" id="ARBA00022692"/>
    </source>
</evidence>
<dbReference type="NCBIfam" id="TIGR01783">
    <property type="entry name" value="TonB-siderophor"/>
    <property type="match status" value="1"/>
</dbReference>
<dbReference type="InterPro" id="IPR012910">
    <property type="entry name" value="Plug_dom"/>
</dbReference>
<evidence type="ECO:0000256" key="11">
    <source>
        <dbReference type="PROSITE-ProRule" id="PRU01360"/>
    </source>
</evidence>
<keyword evidence="18" id="KW-1185">Reference proteome</keyword>
<dbReference type="RefSeq" id="WP_207906388.1">
    <property type="nucleotide sequence ID" value="NZ_JBHUNN010000001.1"/>
</dbReference>
<evidence type="ECO:0000256" key="10">
    <source>
        <dbReference type="ARBA" id="ARBA00023237"/>
    </source>
</evidence>
<gene>
    <name evidence="17" type="ORF">EV666_10799</name>
</gene>
<evidence type="ECO:0000256" key="7">
    <source>
        <dbReference type="ARBA" id="ARBA00023077"/>
    </source>
</evidence>
<protein>
    <submittedName>
        <fullName evidence="17">Iron complex outermembrane receptor protein</fullName>
    </submittedName>
</protein>
<dbReference type="Gene3D" id="2.170.130.10">
    <property type="entry name" value="TonB-dependent receptor, plug domain"/>
    <property type="match status" value="1"/>
</dbReference>
<dbReference type="PROSITE" id="PS52016">
    <property type="entry name" value="TONB_DEPENDENT_REC_3"/>
    <property type="match status" value="1"/>
</dbReference>
<evidence type="ECO:0000259" key="15">
    <source>
        <dbReference type="Pfam" id="PF00593"/>
    </source>
</evidence>
<dbReference type="Pfam" id="PF07715">
    <property type="entry name" value="Plug"/>
    <property type="match status" value="1"/>
</dbReference>
<dbReference type="Gene3D" id="2.40.170.20">
    <property type="entry name" value="TonB-dependent receptor, beta-barrel domain"/>
    <property type="match status" value="1"/>
</dbReference>
<keyword evidence="9 17" id="KW-0675">Receptor</keyword>
<dbReference type="GO" id="GO:0015344">
    <property type="term" value="F:siderophore uptake transmembrane transporter activity"/>
    <property type="evidence" value="ECO:0007669"/>
    <property type="project" value="TreeGrafter"/>
</dbReference>
<evidence type="ECO:0000256" key="3">
    <source>
        <dbReference type="ARBA" id="ARBA00022448"/>
    </source>
</evidence>
<evidence type="ECO:0000256" key="14">
    <source>
        <dbReference type="SAM" id="SignalP"/>
    </source>
</evidence>
<evidence type="ECO:0000256" key="8">
    <source>
        <dbReference type="ARBA" id="ARBA00023136"/>
    </source>
</evidence>
<feature type="signal peptide" evidence="14">
    <location>
        <begin position="1"/>
        <end position="24"/>
    </location>
</feature>
<dbReference type="PROSITE" id="PS00430">
    <property type="entry name" value="TONB_DEPENDENT_REC_1"/>
    <property type="match status" value="1"/>
</dbReference>
<keyword evidence="7 12" id="KW-0798">TonB box</keyword>
<keyword evidence="5 11" id="KW-0812">Transmembrane</keyword>
<evidence type="ECO:0000313" key="18">
    <source>
        <dbReference type="Proteomes" id="UP000294881"/>
    </source>
</evidence>
<evidence type="ECO:0000256" key="1">
    <source>
        <dbReference type="ARBA" id="ARBA00004571"/>
    </source>
</evidence>
<dbReference type="InterPro" id="IPR000531">
    <property type="entry name" value="Beta-barrel_TonB"/>
</dbReference>
<keyword evidence="6 14" id="KW-0732">Signal</keyword>